<feature type="region of interest" description="Disordered" evidence="8">
    <location>
        <begin position="460"/>
        <end position="485"/>
    </location>
</feature>
<feature type="region of interest" description="Disordered" evidence="8">
    <location>
        <begin position="301"/>
        <end position="336"/>
    </location>
</feature>
<dbReference type="FunFam" id="1.10.10.60:FF:000001">
    <property type="entry name" value="MYB-related transcription factor"/>
    <property type="match status" value="1"/>
</dbReference>
<evidence type="ECO:0000256" key="4">
    <source>
        <dbReference type="ARBA" id="ARBA00023125"/>
    </source>
</evidence>
<keyword evidence="6" id="KW-0804">Transcription</keyword>
<evidence type="ECO:0000256" key="3">
    <source>
        <dbReference type="ARBA" id="ARBA00023015"/>
    </source>
</evidence>
<organism evidence="11 12">
    <name type="scientific">Rosa chinensis</name>
    <name type="common">China rose</name>
    <dbReference type="NCBI Taxonomy" id="74649"/>
    <lineage>
        <taxon>Eukaryota</taxon>
        <taxon>Viridiplantae</taxon>
        <taxon>Streptophyta</taxon>
        <taxon>Embryophyta</taxon>
        <taxon>Tracheophyta</taxon>
        <taxon>Spermatophyta</taxon>
        <taxon>Magnoliopsida</taxon>
        <taxon>eudicotyledons</taxon>
        <taxon>Gunneridae</taxon>
        <taxon>Pentapetalae</taxon>
        <taxon>rosids</taxon>
        <taxon>fabids</taxon>
        <taxon>Rosales</taxon>
        <taxon>Rosaceae</taxon>
        <taxon>Rosoideae</taxon>
        <taxon>Rosoideae incertae sedis</taxon>
        <taxon>Rosa</taxon>
    </lineage>
</organism>
<feature type="compositionally biased region" description="Polar residues" evidence="8">
    <location>
        <begin position="469"/>
        <end position="485"/>
    </location>
</feature>
<accession>A0A2P6S287</accession>
<keyword evidence="12" id="KW-1185">Reference proteome</keyword>
<dbReference type="InterPro" id="IPR001005">
    <property type="entry name" value="SANT/Myb"/>
</dbReference>
<feature type="domain" description="Myb-like" evidence="9">
    <location>
        <begin position="33"/>
        <end position="85"/>
    </location>
</feature>
<dbReference type="GO" id="GO:0009653">
    <property type="term" value="P:anatomical structure morphogenesis"/>
    <property type="evidence" value="ECO:0007669"/>
    <property type="project" value="UniProtKB-ARBA"/>
</dbReference>
<feature type="compositionally biased region" description="Low complexity" evidence="8">
    <location>
        <begin position="170"/>
        <end position="187"/>
    </location>
</feature>
<dbReference type="GO" id="GO:0005634">
    <property type="term" value="C:nucleus"/>
    <property type="evidence" value="ECO:0007669"/>
    <property type="project" value="UniProtKB-SubCell"/>
</dbReference>
<evidence type="ECO:0000313" key="11">
    <source>
        <dbReference type="EMBL" id="PRQ52775.1"/>
    </source>
</evidence>
<reference evidence="11 12" key="1">
    <citation type="journal article" date="2018" name="Nat. Genet.">
        <title>The Rosa genome provides new insights in the design of modern roses.</title>
        <authorList>
            <person name="Bendahmane M."/>
        </authorList>
    </citation>
    <scope>NUCLEOTIDE SEQUENCE [LARGE SCALE GENOMIC DNA]</scope>
    <source>
        <strain evidence="12">cv. Old Blush</strain>
    </source>
</reference>
<feature type="region of interest" description="Disordered" evidence="8">
    <location>
        <begin position="157"/>
        <end position="188"/>
    </location>
</feature>
<protein>
    <submittedName>
        <fullName evidence="11">Putative transcription factor MYB-HB-like family</fullName>
    </submittedName>
</protein>
<proteinExistence type="predicted"/>
<dbReference type="PROSITE" id="PS51294">
    <property type="entry name" value="HTH_MYB"/>
    <property type="match status" value="2"/>
</dbReference>
<keyword evidence="3" id="KW-0805">Transcription regulation</keyword>
<evidence type="ECO:0000259" key="10">
    <source>
        <dbReference type="PROSITE" id="PS51294"/>
    </source>
</evidence>
<evidence type="ECO:0000256" key="6">
    <source>
        <dbReference type="ARBA" id="ARBA00023163"/>
    </source>
</evidence>
<dbReference type="PROSITE" id="PS50090">
    <property type="entry name" value="MYB_LIKE"/>
    <property type="match status" value="2"/>
</dbReference>
<feature type="region of interest" description="Disordered" evidence="8">
    <location>
        <begin position="370"/>
        <end position="444"/>
    </location>
</feature>
<feature type="compositionally biased region" description="Acidic residues" evidence="8">
    <location>
        <begin position="391"/>
        <end position="407"/>
    </location>
</feature>
<dbReference type="STRING" id="74649.A0A2P6S287"/>
<dbReference type="EMBL" id="PDCK01000040">
    <property type="protein sequence ID" value="PRQ52775.1"/>
    <property type="molecule type" value="Genomic_DNA"/>
</dbReference>
<dbReference type="GO" id="GO:0040008">
    <property type="term" value="P:regulation of growth"/>
    <property type="evidence" value="ECO:0007669"/>
    <property type="project" value="UniProtKB-ARBA"/>
</dbReference>
<dbReference type="CDD" id="cd00167">
    <property type="entry name" value="SANT"/>
    <property type="match status" value="2"/>
</dbReference>
<evidence type="ECO:0000256" key="1">
    <source>
        <dbReference type="ARBA" id="ARBA00004123"/>
    </source>
</evidence>
<evidence type="ECO:0000259" key="9">
    <source>
        <dbReference type="PROSITE" id="PS50090"/>
    </source>
</evidence>
<dbReference type="OrthoDB" id="2143914at2759"/>
<evidence type="ECO:0000256" key="7">
    <source>
        <dbReference type="ARBA" id="ARBA00023242"/>
    </source>
</evidence>
<dbReference type="Proteomes" id="UP000238479">
    <property type="component" value="Chromosome 2"/>
</dbReference>
<feature type="domain" description="HTH myb-type" evidence="10">
    <location>
        <begin position="86"/>
        <end position="140"/>
    </location>
</feature>
<gene>
    <name evidence="11" type="ORF">RchiOBHm_Chr2g0159111</name>
</gene>
<dbReference type="SUPFAM" id="SSF46689">
    <property type="entry name" value="Homeodomain-like"/>
    <property type="match status" value="1"/>
</dbReference>
<dbReference type="FunFam" id="1.10.10.60:FF:000119">
    <property type="entry name" value="Transcription factor GAMYB"/>
    <property type="match status" value="1"/>
</dbReference>
<keyword evidence="7" id="KW-0539">Nucleus</keyword>
<evidence type="ECO:0000256" key="2">
    <source>
        <dbReference type="ARBA" id="ARBA00022737"/>
    </source>
</evidence>
<keyword evidence="2" id="KW-0677">Repeat</keyword>
<dbReference type="PANTHER" id="PTHR47995">
    <property type="entry name" value="TRANSCRIPTION FACTOR MYB33-RELATED"/>
    <property type="match status" value="1"/>
</dbReference>
<evidence type="ECO:0000256" key="5">
    <source>
        <dbReference type="ARBA" id="ARBA00023159"/>
    </source>
</evidence>
<dbReference type="InterPro" id="IPR017930">
    <property type="entry name" value="Myb_dom"/>
</dbReference>
<evidence type="ECO:0000313" key="12">
    <source>
        <dbReference type="Proteomes" id="UP000238479"/>
    </source>
</evidence>
<dbReference type="Gramene" id="PRQ52775">
    <property type="protein sequence ID" value="PRQ52775"/>
    <property type="gene ID" value="RchiOBHm_Chr2g0159111"/>
</dbReference>
<comment type="subcellular location">
    <subcellularLocation>
        <location evidence="1">Nucleus</location>
    </subcellularLocation>
</comment>
<feature type="compositionally biased region" description="Polar residues" evidence="8">
    <location>
        <begin position="412"/>
        <end position="431"/>
    </location>
</feature>
<sequence>MIMSNSRDGSMDLNEMVTAAQLGGGAHQLHQPLRGLKKGPWTAAEDSILMEYVKKHGEGNWNAVQKNSGLARCGKSCRLRWANHLRPNLKKGSLTAEEERMIIELHAKYGNKWARMASQLPGRTDNEIKNYWNTRMKRRHRAGLPIYPHELQHEAAASFHHQQAHHQQQRHNSNSSSSSFSSLLSSSHPRKANYSSTPSLSLYDHISFDASLQNHHNSPSLNYSNSAMTTQFNGNGGFAIPLSPVSPVSPFGSSSSALFNQTILPTPSQYYNSGHGGFGNYSTLSLSSMIMGTPTYEPMNSELPSNQTPPYSPYTPTKPASSANFNGGEGLMEASGNTNGYEIETVTSQGKRGSGLLDDVLVQADVICGNKRSRSGDSSSAESGKDKYIVEEEDESAGQEEEEDNVQEESTWKSSGGNSAENLRDGSSSPSVGMKPSEDPLEDMDDDLLSLLNFQSAAPESESWYGGSISDQASPGMNGASDNNNVSLDIRQNTSTYASTVNMSAAEPDDEVKRSLPPCFWNNMPGIC</sequence>
<dbReference type="SMART" id="SM00717">
    <property type="entry name" value="SANT"/>
    <property type="match status" value="2"/>
</dbReference>
<dbReference type="InterPro" id="IPR009057">
    <property type="entry name" value="Homeodomain-like_sf"/>
</dbReference>
<feature type="compositionally biased region" description="Low complexity" evidence="8">
    <location>
        <begin position="314"/>
        <end position="323"/>
    </location>
</feature>
<feature type="domain" description="HTH myb-type" evidence="10">
    <location>
        <begin position="33"/>
        <end position="85"/>
    </location>
</feature>
<feature type="domain" description="Myb-like" evidence="9">
    <location>
        <begin position="86"/>
        <end position="136"/>
    </location>
</feature>
<dbReference type="Pfam" id="PF00249">
    <property type="entry name" value="Myb_DNA-binding"/>
    <property type="match status" value="2"/>
</dbReference>
<dbReference type="Gene3D" id="1.10.10.60">
    <property type="entry name" value="Homeodomain-like"/>
    <property type="match status" value="2"/>
</dbReference>
<dbReference type="GO" id="GO:0048235">
    <property type="term" value="P:pollen sperm cell differentiation"/>
    <property type="evidence" value="ECO:0007669"/>
    <property type="project" value="UniProtKB-ARBA"/>
</dbReference>
<comment type="caution">
    <text evidence="11">The sequence shown here is derived from an EMBL/GenBank/DDBJ whole genome shotgun (WGS) entry which is preliminary data.</text>
</comment>
<name>A0A2P6S287_ROSCH</name>
<dbReference type="PANTHER" id="PTHR47995:SF18">
    <property type="entry name" value="TRANSCRIPTION FACTOR MYB65"/>
    <property type="match status" value="1"/>
</dbReference>
<keyword evidence="5" id="KW-0010">Activator</keyword>
<dbReference type="AlphaFoldDB" id="A0A2P6S287"/>
<dbReference type="GO" id="GO:0003677">
    <property type="term" value="F:DNA binding"/>
    <property type="evidence" value="ECO:0007669"/>
    <property type="project" value="UniProtKB-KW"/>
</dbReference>
<dbReference type="GO" id="GO:0045893">
    <property type="term" value="P:positive regulation of DNA-templated transcription"/>
    <property type="evidence" value="ECO:0007669"/>
    <property type="project" value="UniProtKB-ARBA"/>
</dbReference>
<evidence type="ECO:0000256" key="8">
    <source>
        <dbReference type="SAM" id="MobiDB-lite"/>
    </source>
</evidence>
<keyword evidence="4" id="KW-0238">DNA-binding</keyword>